<dbReference type="Pfam" id="PF13761">
    <property type="entry name" value="DUF4166"/>
    <property type="match status" value="1"/>
</dbReference>
<keyword evidence="3" id="KW-1185">Reference proteome</keyword>
<evidence type="ECO:0000313" key="3">
    <source>
        <dbReference type="Proteomes" id="UP000309133"/>
    </source>
</evidence>
<dbReference type="InterPro" id="IPR025311">
    <property type="entry name" value="DUF4166"/>
</dbReference>
<dbReference type="AlphaFoldDB" id="A0A4S4FU41"/>
<gene>
    <name evidence="2" type="ORF">E6C64_04025</name>
</gene>
<proteinExistence type="predicted"/>
<reference evidence="2 3" key="1">
    <citation type="submission" date="2019-04" db="EMBL/GenBank/DDBJ databases">
        <authorList>
            <person name="Jiang L."/>
        </authorList>
    </citation>
    <scope>NUCLEOTIDE SEQUENCE [LARGE SCALE GENOMIC DNA]</scope>
    <source>
        <strain evidence="2 3">YIM 131853</strain>
    </source>
</reference>
<dbReference type="OrthoDB" id="2448833at2"/>
<evidence type="ECO:0000259" key="1">
    <source>
        <dbReference type="Pfam" id="PF13761"/>
    </source>
</evidence>
<evidence type="ECO:0000313" key="2">
    <source>
        <dbReference type="EMBL" id="THG33512.1"/>
    </source>
</evidence>
<accession>A0A4S4FU41</accession>
<dbReference type="Proteomes" id="UP000309133">
    <property type="component" value="Unassembled WGS sequence"/>
</dbReference>
<name>A0A4S4FU41_9MICO</name>
<organism evidence="2 3">
    <name type="scientific">Naasia lichenicola</name>
    <dbReference type="NCBI Taxonomy" id="2565933"/>
    <lineage>
        <taxon>Bacteria</taxon>
        <taxon>Bacillati</taxon>
        <taxon>Actinomycetota</taxon>
        <taxon>Actinomycetes</taxon>
        <taxon>Micrococcales</taxon>
        <taxon>Microbacteriaceae</taxon>
        <taxon>Naasia</taxon>
    </lineage>
</organism>
<comment type="caution">
    <text evidence="2">The sequence shown here is derived from an EMBL/GenBank/DDBJ whole genome shotgun (WGS) entry which is preliminary data.</text>
</comment>
<protein>
    <submittedName>
        <fullName evidence="2">DUF4166 domain-containing protein</fullName>
    </submittedName>
</protein>
<sequence>MAEASEATRDSRSPYQLVLGDELPGLHPRLRAYFGAIPTGHVGQGRGRFSRVGTPRRILWPILAILQAEGILFPVWQSDVLFSVTNRSTTDPNGSAAVAASRTFELKGGNRTMVDAITVEGSTLVDYLGTGRRFRAELVASVQDGALRLRSDRMAVRLGGRYRPVPEILAPTVRLTERFDEATDRQHVSVVLESRWLGRIYEYSGSFAYEVVAERAQRSAGAGSGSAVGAGTDTAIDRASLIRGSGDE</sequence>
<dbReference type="EMBL" id="SSSM01000001">
    <property type="protein sequence ID" value="THG33512.1"/>
    <property type="molecule type" value="Genomic_DNA"/>
</dbReference>
<feature type="domain" description="DUF4166" evidence="1">
    <location>
        <begin position="26"/>
        <end position="207"/>
    </location>
</feature>
<dbReference type="RefSeq" id="WP_136426294.1">
    <property type="nucleotide sequence ID" value="NZ_SSSM01000001.1"/>
</dbReference>